<proteinExistence type="predicted"/>
<reference evidence="1" key="1">
    <citation type="submission" date="2020-09" db="EMBL/GenBank/DDBJ databases">
        <title>Genome-Enabled Discovery of Anthraquinone Biosynthesis in Senna tora.</title>
        <authorList>
            <person name="Kang S.-H."/>
            <person name="Pandey R.P."/>
            <person name="Lee C.-M."/>
            <person name="Sim J.-S."/>
            <person name="Jeong J.-T."/>
            <person name="Choi B.-S."/>
            <person name="Jung M."/>
            <person name="Ginzburg D."/>
            <person name="Zhao K."/>
            <person name="Won S.Y."/>
            <person name="Oh T.-J."/>
            <person name="Yu Y."/>
            <person name="Kim N.-H."/>
            <person name="Lee O.R."/>
            <person name="Lee T.-H."/>
            <person name="Bashyal P."/>
            <person name="Kim T.-S."/>
            <person name="Lee W.-H."/>
            <person name="Kawkins C."/>
            <person name="Kim C.-K."/>
            <person name="Kim J.S."/>
            <person name="Ahn B.O."/>
            <person name="Rhee S.Y."/>
            <person name="Sohng J.K."/>
        </authorList>
    </citation>
    <scope>NUCLEOTIDE SEQUENCE</scope>
    <source>
        <tissue evidence="1">Leaf</tissue>
    </source>
</reference>
<keyword evidence="1" id="KW-0238">DNA-binding</keyword>
<name>A0A834WPV3_9FABA</name>
<keyword evidence="2" id="KW-1185">Reference proteome</keyword>
<accession>A0A834WPV3</accession>
<dbReference type="Gene3D" id="2.40.50.140">
    <property type="entry name" value="Nucleic acid-binding proteins"/>
    <property type="match status" value="1"/>
</dbReference>
<sequence length="204" mass="23334">MYVSRMLINSEIEEIIQFRDGLLPEEMNAPILPSIQNSGVTSLPSESTFAGWNLSSINDLNNAGDGQVLCILASFLKVNAERGWFYDSCKRCTKKLEPDCEMFYCNKFETIVNLLVLDDLGTANVTMFDRGVSRFLDMTAIEVRKEHFQAVHDAAKIPQRFHSFLGRTFVFKLFVRGYTWNTSPSYIVQRITCDPIIVERFTAY</sequence>
<dbReference type="AlphaFoldDB" id="A0A834WPV3"/>
<gene>
    <name evidence="1" type="ORF">G2W53_018450</name>
</gene>
<protein>
    <submittedName>
        <fullName evidence="1">Replication protein A 70 kDa DNA-binding subunit D-like</fullName>
    </submittedName>
</protein>
<dbReference type="Proteomes" id="UP000634136">
    <property type="component" value="Unassembled WGS sequence"/>
</dbReference>
<dbReference type="SUPFAM" id="SSF50249">
    <property type="entry name" value="Nucleic acid-binding proteins"/>
    <property type="match status" value="1"/>
</dbReference>
<organism evidence="1 2">
    <name type="scientific">Senna tora</name>
    <dbReference type="NCBI Taxonomy" id="362788"/>
    <lineage>
        <taxon>Eukaryota</taxon>
        <taxon>Viridiplantae</taxon>
        <taxon>Streptophyta</taxon>
        <taxon>Embryophyta</taxon>
        <taxon>Tracheophyta</taxon>
        <taxon>Spermatophyta</taxon>
        <taxon>Magnoliopsida</taxon>
        <taxon>eudicotyledons</taxon>
        <taxon>Gunneridae</taxon>
        <taxon>Pentapetalae</taxon>
        <taxon>rosids</taxon>
        <taxon>fabids</taxon>
        <taxon>Fabales</taxon>
        <taxon>Fabaceae</taxon>
        <taxon>Caesalpinioideae</taxon>
        <taxon>Cassia clade</taxon>
        <taxon>Senna</taxon>
    </lineage>
</organism>
<dbReference type="InterPro" id="IPR012340">
    <property type="entry name" value="NA-bd_OB-fold"/>
</dbReference>
<dbReference type="GO" id="GO:0003677">
    <property type="term" value="F:DNA binding"/>
    <property type="evidence" value="ECO:0007669"/>
    <property type="project" value="UniProtKB-KW"/>
</dbReference>
<dbReference type="OrthoDB" id="671687at2759"/>
<evidence type="ECO:0000313" key="2">
    <source>
        <dbReference type="Proteomes" id="UP000634136"/>
    </source>
</evidence>
<dbReference type="EMBL" id="JAAIUW010000006">
    <property type="protein sequence ID" value="KAF7827286.1"/>
    <property type="molecule type" value="Genomic_DNA"/>
</dbReference>
<evidence type="ECO:0000313" key="1">
    <source>
        <dbReference type="EMBL" id="KAF7827286.1"/>
    </source>
</evidence>
<comment type="caution">
    <text evidence="1">The sequence shown here is derived from an EMBL/GenBank/DDBJ whole genome shotgun (WGS) entry which is preliminary data.</text>
</comment>